<evidence type="ECO:0000313" key="3">
    <source>
        <dbReference type="EMBL" id="KAG2425603.1"/>
    </source>
</evidence>
<feature type="compositionally biased region" description="Acidic residues" evidence="2">
    <location>
        <begin position="177"/>
        <end position="188"/>
    </location>
</feature>
<reference evidence="3" key="1">
    <citation type="journal article" date="2020" name="bioRxiv">
        <title>Comparative genomics of Chlamydomonas.</title>
        <authorList>
            <person name="Craig R.J."/>
            <person name="Hasan A.R."/>
            <person name="Ness R.W."/>
            <person name="Keightley P.D."/>
        </authorList>
    </citation>
    <scope>NUCLEOTIDE SEQUENCE</scope>
    <source>
        <strain evidence="3">CCAP 11/173</strain>
    </source>
</reference>
<protein>
    <submittedName>
        <fullName evidence="3">Uncharacterized protein</fullName>
    </submittedName>
</protein>
<dbReference type="AlphaFoldDB" id="A0A835SE59"/>
<proteinExistence type="predicted"/>
<accession>A0A835SE59</accession>
<evidence type="ECO:0000256" key="1">
    <source>
        <dbReference type="SAM" id="Coils"/>
    </source>
</evidence>
<sequence>MQLPSKRPCLESVSNALGTAGSSIVGAFGPPAKAAGGAAASLLVASAKAPSELASVMAGGSAVNVVAGVGGVYPGAAASTAALHGAAAAPHLQAAIDPVSQQVAPGIKAAAASTQAGDVPGRDGPAAPANQALFPVAEPAASVPAAALPYAHASGGGIGETSADEEEDGSSERDDEKGEEDSDDEEEHEADRSKLPCWGMCSCQQLRGFHSLQPGTAACAFPRGLDAEAAWFLQPERLVQVFGGEPMPAPLGGVPVSKRCWVGLKAEVGVPARPRPRLTVLRISAQYELAVPLATAAAAGAAAGAAAAGGEAGGGGEGGVSAPAVGVNASSCDTSPGLLKLRAGAPVMLIANRNAPQFRKHIEPHLGHVLPTNADAKCCVYAVARVRRVVERSTTPDDCAPTQATQTRAGGPAPRLWVELDPASWVWLDNVPWSQITLDTMLPYDPTSAQLLAESPEFRHYVTEVERLLTAAKDAAATGGTPARPWLQPVPDGKFLNGFKDPKRDLAFTKDNPMAVAAAKRTLAAAGIEVPDAVMAAGGSGDSAADAAKAGRRGRGTGAAGKEASRGRKASGDAASRPQRKERRVAAKRKNVVDLADDDEADATSEESEESDQPRGEQPAQPPCHEAAAAPAAQAAAEAEAGRSAVANAAAAPAAATGGAVIAAVGMGATPARCIDSIMFRAMAKMDALEARAKNAEARAADVELQNRQLQERVQELERQVQANVWAAERLQQVETARDVALARAATAEMKVQEVIAHASFWGDRV</sequence>
<feature type="compositionally biased region" description="Acidic residues" evidence="2">
    <location>
        <begin position="595"/>
        <end position="611"/>
    </location>
</feature>
<dbReference type="Gene3D" id="1.20.5.170">
    <property type="match status" value="1"/>
</dbReference>
<feature type="compositionally biased region" description="Low complexity" evidence="2">
    <location>
        <begin position="623"/>
        <end position="636"/>
    </location>
</feature>
<feature type="coiled-coil region" evidence="1">
    <location>
        <begin position="679"/>
        <end position="727"/>
    </location>
</feature>
<organism evidence="3 4">
    <name type="scientific">Chlamydomonas schloesseri</name>
    <dbReference type="NCBI Taxonomy" id="2026947"/>
    <lineage>
        <taxon>Eukaryota</taxon>
        <taxon>Viridiplantae</taxon>
        <taxon>Chlorophyta</taxon>
        <taxon>core chlorophytes</taxon>
        <taxon>Chlorophyceae</taxon>
        <taxon>CS clade</taxon>
        <taxon>Chlamydomonadales</taxon>
        <taxon>Chlamydomonadaceae</taxon>
        <taxon>Chlamydomonas</taxon>
    </lineage>
</organism>
<gene>
    <name evidence="3" type="ORF">HYH02_014977</name>
</gene>
<keyword evidence="1" id="KW-0175">Coiled coil</keyword>
<evidence type="ECO:0000256" key="2">
    <source>
        <dbReference type="SAM" id="MobiDB-lite"/>
    </source>
</evidence>
<keyword evidence="4" id="KW-1185">Reference proteome</keyword>
<feature type="compositionally biased region" description="Basic residues" evidence="2">
    <location>
        <begin position="578"/>
        <end position="590"/>
    </location>
</feature>
<name>A0A835SE59_9CHLO</name>
<dbReference type="EMBL" id="JAEHOD010000114">
    <property type="protein sequence ID" value="KAG2425603.1"/>
    <property type="molecule type" value="Genomic_DNA"/>
</dbReference>
<dbReference type="Proteomes" id="UP000613740">
    <property type="component" value="Unassembled WGS sequence"/>
</dbReference>
<comment type="caution">
    <text evidence="3">The sequence shown here is derived from an EMBL/GenBank/DDBJ whole genome shotgun (WGS) entry which is preliminary data.</text>
</comment>
<evidence type="ECO:0000313" key="4">
    <source>
        <dbReference type="Proteomes" id="UP000613740"/>
    </source>
</evidence>
<dbReference type="OrthoDB" id="10671715at2759"/>
<feature type="region of interest" description="Disordered" evidence="2">
    <location>
        <begin position="538"/>
        <end position="636"/>
    </location>
</feature>
<feature type="region of interest" description="Disordered" evidence="2">
    <location>
        <begin position="152"/>
        <end position="192"/>
    </location>
</feature>